<name>A0AAE0W139_9BIVA</name>
<evidence type="ECO:0000256" key="1">
    <source>
        <dbReference type="SAM" id="MobiDB-lite"/>
    </source>
</evidence>
<dbReference type="InterPro" id="IPR041966">
    <property type="entry name" value="LOTUS-like"/>
</dbReference>
<dbReference type="AlphaFoldDB" id="A0AAE0W139"/>
<reference evidence="3" key="3">
    <citation type="submission" date="2023-05" db="EMBL/GenBank/DDBJ databases">
        <authorList>
            <person name="Smith C.H."/>
        </authorList>
    </citation>
    <scope>NUCLEOTIDE SEQUENCE</scope>
    <source>
        <strain evidence="3">CHS0354</strain>
        <tissue evidence="3">Mantle</tissue>
    </source>
</reference>
<feature type="non-terminal residue" evidence="3">
    <location>
        <position position="162"/>
    </location>
</feature>
<evidence type="ECO:0000313" key="3">
    <source>
        <dbReference type="EMBL" id="KAK3596445.1"/>
    </source>
</evidence>
<dbReference type="PROSITE" id="PS51644">
    <property type="entry name" value="HTH_OST"/>
    <property type="match status" value="1"/>
</dbReference>
<gene>
    <name evidence="3" type="ORF">CHS0354_033408</name>
</gene>
<dbReference type="Pfam" id="PF12872">
    <property type="entry name" value="OST-HTH"/>
    <property type="match status" value="1"/>
</dbReference>
<evidence type="ECO:0000259" key="2">
    <source>
        <dbReference type="PROSITE" id="PS51644"/>
    </source>
</evidence>
<reference evidence="3" key="1">
    <citation type="journal article" date="2021" name="Genome Biol. Evol.">
        <title>A High-Quality Reference Genome for a Parasitic Bivalve with Doubly Uniparental Inheritance (Bivalvia: Unionida).</title>
        <authorList>
            <person name="Smith C.H."/>
        </authorList>
    </citation>
    <scope>NUCLEOTIDE SEQUENCE</scope>
    <source>
        <strain evidence="3">CHS0354</strain>
    </source>
</reference>
<dbReference type="CDD" id="cd09972">
    <property type="entry name" value="LOTUS_TDRD_OSKAR"/>
    <property type="match status" value="1"/>
</dbReference>
<feature type="region of interest" description="Disordered" evidence="1">
    <location>
        <begin position="143"/>
        <end position="162"/>
    </location>
</feature>
<keyword evidence="4" id="KW-1185">Reference proteome</keyword>
<evidence type="ECO:0000313" key="4">
    <source>
        <dbReference type="Proteomes" id="UP001195483"/>
    </source>
</evidence>
<proteinExistence type="predicted"/>
<protein>
    <recommendedName>
        <fullName evidence="2">HTH OST-type domain-containing protein</fullName>
    </recommendedName>
</protein>
<dbReference type="EMBL" id="JAEAOA010001955">
    <property type="protein sequence ID" value="KAK3596445.1"/>
    <property type="molecule type" value="Genomic_DNA"/>
</dbReference>
<feature type="domain" description="HTH OST-type" evidence="2">
    <location>
        <begin position="22"/>
        <end position="95"/>
    </location>
</feature>
<dbReference type="Proteomes" id="UP001195483">
    <property type="component" value="Unassembled WGS sequence"/>
</dbReference>
<feature type="compositionally biased region" description="Polar residues" evidence="1">
    <location>
        <begin position="145"/>
        <end position="156"/>
    </location>
</feature>
<accession>A0AAE0W139</accession>
<reference evidence="3" key="2">
    <citation type="journal article" date="2021" name="Genome Biol. Evol.">
        <title>Developing a high-quality reference genome for a parasitic bivalve with doubly uniparental inheritance (Bivalvia: Unionida).</title>
        <authorList>
            <person name="Smith C.H."/>
        </authorList>
    </citation>
    <scope>NUCLEOTIDE SEQUENCE</scope>
    <source>
        <strain evidence="3">CHS0354</strain>
        <tissue evidence="3">Mantle</tissue>
    </source>
</reference>
<organism evidence="3 4">
    <name type="scientific">Potamilus streckersoni</name>
    <dbReference type="NCBI Taxonomy" id="2493646"/>
    <lineage>
        <taxon>Eukaryota</taxon>
        <taxon>Metazoa</taxon>
        <taxon>Spiralia</taxon>
        <taxon>Lophotrochozoa</taxon>
        <taxon>Mollusca</taxon>
        <taxon>Bivalvia</taxon>
        <taxon>Autobranchia</taxon>
        <taxon>Heteroconchia</taxon>
        <taxon>Palaeoheterodonta</taxon>
        <taxon>Unionida</taxon>
        <taxon>Unionoidea</taxon>
        <taxon>Unionidae</taxon>
        <taxon>Ambleminae</taxon>
        <taxon>Lampsilini</taxon>
        <taxon>Potamilus</taxon>
    </lineage>
</organism>
<sequence>GRLISLLLPSRLLNPYHLEYMDKQLIKSMLRATLISSKEGLPPNKLLTDYEELTGEPLPFKSLGFKSLKEFIESIPDVVEIRRNAAGEILLYAVADETNKHILKLVSNQKWRRYANPAYKWEMEDCIFFIILGNFHQRQKRHSPNLDQTIQSNSMQHTERNY</sequence>
<comment type="caution">
    <text evidence="3">The sequence shown here is derived from an EMBL/GenBank/DDBJ whole genome shotgun (WGS) entry which is preliminary data.</text>
</comment>
<dbReference type="Gene3D" id="3.30.420.610">
    <property type="entry name" value="LOTUS domain-like"/>
    <property type="match status" value="1"/>
</dbReference>
<dbReference type="InterPro" id="IPR025605">
    <property type="entry name" value="OST-HTH/LOTUS_dom"/>
</dbReference>